<dbReference type="GO" id="GO:0004163">
    <property type="term" value="F:diphosphomevalonate decarboxylase activity"/>
    <property type="evidence" value="ECO:0007669"/>
    <property type="project" value="TreeGrafter"/>
</dbReference>
<evidence type="ECO:0000259" key="1">
    <source>
        <dbReference type="Pfam" id="PF18376"/>
    </source>
</evidence>
<sequence length="188" mass="20581">MVTEDEALFDLSEEEASQLARIGSGSAIRSLHGGLVRWKRGIRDDGVDSVAVRVFSPKRWLSLRALIFVVSAEKKETGSTIGMQTTVETSKMLPARVARCDKMIERMQKAFAKRNFPALARLPHSDAIIEEPMSPIQSPASDFSFTDALASHALLGATDETPPLILDLIYSTVGAEPCVIHHQKNSGY</sequence>
<dbReference type="Pfam" id="PF18376">
    <property type="entry name" value="MDD_C"/>
    <property type="match status" value="1"/>
</dbReference>
<protein>
    <submittedName>
        <fullName evidence="3">Uncharacterized protein</fullName>
    </submittedName>
</protein>
<comment type="caution">
    <text evidence="3">The sequence shown here is derived from an EMBL/GenBank/DDBJ whole genome shotgun (WGS) entry which is preliminary data.</text>
</comment>
<dbReference type="Pfam" id="PF22700">
    <property type="entry name" value="MVD-like_N"/>
    <property type="match status" value="1"/>
</dbReference>
<dbReference type="EMBL" id="CATQJA010002665">
    <property type="protein sequence ID" value="CAJ0583309.1"/>
    <property type="molecule type" value="Genomic_DNA"/>
</dbReference>
<evidence type="ECO:0000259" key="2">
    <source>
        <dbReference type="Pfam" id="PF22700"/>
    </source>
</evidence>
<feature type="non-terminal residue" evidence="3">
    <location>
        <position position="188"/>
    </location>
</feature>
<feature type="domain" description="Mvd1 C-terminal" evidence="1">
    <location>
        <begin position="65"/>
        <end position="126"/>
    </location>
</feature>
<dbReference type="Gene3D" id="3.30.70.890">
    <property type="entry name" value="GHMP kinase, C-terminal domain"/>
    <property type="match status" value="1"/>
</dbReference>
<dbReference type="Gene3D" id="3.30.230.10">
    <property type="match status" value="1"/>
</dbReference>
<dbReference type="PANTHER" id="PTHR10977">
    <property type="entry name" value="DIPHOSPHOMEVALONATE DECARBOXYLASE"/>
    <property type="match status" value="1"/>
</dbReference>
<dbReference type="InterPro" id="IPR041431">
    <property type="entry name" value="Mvd1_C"/>
</dbReference>
<organism evidence="3 4">
    <name type="scientific">Mesorhabditis spiculigera</name>
    <dbReference type="NCBI Taxonomy" id="96644"/>
    <lineage>
        <taxon>Eukaryota</taxon>
        <taxon>Metazoa</taxon>
        <taxon>Ecdysozoa</taxon>
        <taxon>Nematoda</taxon>
        <taxon>Chromadorea</taxon>
        <taxon>Rhabditida</taxon>
        <taxon>Rhabditina</taxon>
        <taxon>Rhabditomorpha</taxon>
        <taxon>Rhabditoidea</taxon>
        <taxon>Rhabditidae</taxon>
        <taxon>Mesorhabditinae</taxon>
        <taxon>Mesorhabditis</taxon>
    </lineage>
</organism>
<name>A0AA36G9T9_9BILA</name>
<evidence type="ECO:0000313" key="3">
    <source>
        <dbReference type="EMBL" id="CAJ0583309.1"/>
    </source>
</evidence>
<dbReference type="PANTHER" id="PTHR10977:SF3">
    <property type="entry name" value="DIPHOSPHOMEVALONATE DECARBOXYLASE"/>
    <property type="match status" value="1"/>
</dbReference>
<evidence type="ECO:0000313" key="4">
    <source>
        <dbReference type="Proteomes" id="UP001177023"/>
    </source>
</evidence>
<keyword evidence="4" id="KW-1185">Reference proteome</keyword>
<dbReference type="InterPro" id="IPR036554">
    <property type="entry name" value="GHMP_kinase_C_sf"/>
</dbReference>
<dbReference type="GO" id="GO:0019287">
    <property type="term" value="P:isopentenyl diphosphate biosynthetic process, mevalonate pathway"/>
    <property type="evidence" value="ECO:0007669"/>
    <property type="project" value="TreeGrafter"/>
</dbReference>
<reference evidence="3" key="1">
    <citation type="submission" date="2023-06" db="EMBL/GenBank/DDBJ databases">
        <authorList>
            <person name="Delattre M."/>
        </authorList>
    </citation>
    <scope>NUCLEOTIDE SEQUENCE</scope>
    <source>
        <strain evidence="3">AF72</strain>
    </source>
</reference>
<proteinExistence type="predicted"/>
<feature type="domain" description="Diphosphomevalonate decarboxylase-like N-terminal" evidence="2">
    <location>
        <begin position="9"/>
        <end position="51"/>
    </location>
</feature>
<dbReference type="Proteomes" id="UP001177023">
    <property type="component" value="Unassembled WGS sequence"/>
</dbReference>
<dbReference type="GO" id="GO:0005829">
    <property type="term" value="C:cytosol"/>
    <property type="evidence" value="ECO:0007669"/>
    <property type="project" value="TreeGrafter"/>
</dbReference>
<gene>
    <name evidence="3" type="ORF">MSPICULIGERA_LOCUS21396</name>
</gene>
<accession>A0AA36G9T9</accession>
<dbReference type="InterPro" id="IPR053859">
    <property type="entry name" value="MVD-like_N"/>
</dbReference>
<dbReference type="AlphaFoldDB" id="A0AA36G9T9"/>
<dbReference type="InterPro" id="IPR014721">
    <property type="entry name" value="Ribsml_uS5_D2-typ_fold_subgr"/>
</dbReference>
<dbReference type="SUPFAM" id="SSF55060">
    <property type="entry name" value="GHMP Kinase, C-terminal domain"/>
    <property type="match status" value="1"/>
</dbReference>